<gene>
    <name evidence="1" type="ORF">SPELUC_LOCUS10094</name>
</gene>
<protein>
    <submittedName>
        <fullName evidence="1">16246_t:CDS:1</fullName>
    </submittedName>
</protein>
<proteinExistence type="predicted"/>
<organism evidence="1 2">
    <name type="scientific">Cetraspora pellucida</name>
    <dbReference type="NCBI Taxonomy" id="1433469"/>
    <lineage>
        <taxon>Eukaryota</taxon>
        <taxon>Fungi</taxon>
        <taxon>Fungi incertae sedis</taxon>
        <taxon>Mucoromycota</taxon>
        <taxon>Glomeromycotina</taxon>
        <taxon>Glomeromycetes</taxon>
        <taxon>Diversisporales</taxon>
        <taxon>Gigasporaceae</taxon>
        <taxon>Cetraspora</taxon>
    </lineage>
</organism>
<feature type="non-terminal residue" evidence="1">
    <location>
        <position position="1"/>
    </location>
</feature>
<evidence type="ECO:0000313" key="1">
    <source>
        <dbReference type="EMBL" id="CAG8679814.1"/>
    </source>
</evidence>
<dbReference type="Proteomes" id="UP000789366">
    <property type="component" value="Unassembled WGS sequence"/>
</dbReference>
<sequence>ICKRKGGIIGGLLAAGFGNVVELIISVFALIHGEIEIVQTSLLGSIISNLLLVLGICIFTEGLYYNDQTFNEVAAQTIVVTVSIAISLECLVSSIEGTVKSLNISKTFVGVIIIPVVGNAAEHFTAVVAALRNKMDLEISISVGSSMQIGLFVIPMLVIFGWIIGQPMNFSFELFGCKSNNKLKKNEREKLYKENEIPDCVLCNFKHFRCKLKKCEECCNLNKCISYPCEYCKENNIDCEYSIIKTKEKFDELKKLGLSAYAAQLEYTLENKVHVQAYCQFKIRLTRSKIKRLFKNSTISFPDMMRSDTKTNIHYVTKKYNKCKNHGKKGCTCHYFDNEDYRCGVCNDKCSAKTKSRLDGLQSLVGPFRYDIKNYIETCDVCQRSVGKPGKFQMTKPIKATSPFVHIRIDFVGPLEITSQGNRWIIVATDYFIKWPEAKAVPAATAKETSKFLYENIICQHGVPTIIQSDRETNGVSNKAFDLLTKEEKVDKKVNTSKNSTIKSSSIVETSSAKDKELDWANEVETNIKTKKVLKLPLLSKGKDNKETHVNLAKVNTTQVNTSQVNKIIVTSQMNSEDQPIIEAQSTNKLVSDTDATPAQEKSQDKLQTKKWSELFPKFKGGKATFTNSIPKPKIHSKYDNALMLNIQNFSNIASNDIVAALAAKL</sequence>
<reference evidence="1" key="1">
    <citation type="submission" date="2021-06" db="EMBL/GenBank/DDBJ databases">
        <authorList>
            <person name="Kallberg Y."/>
            <person name="Tangrot J."/>
            <person name="Rosling A."/>
        </authorList>
    </citation>
    <scope>NUCLEOTIDE SEQUENCE</scope>
    <source>
        <strain evidence="1">28 12/20/2015</strain>
    </source>
</reference>
<accession>A0ACA9NWV9</accession>
<keyword evidence="2" id="KW-1185">Reference proteome</keyword>
<feature type="non-terminal residue" evidence="1">
    <location>
        <position position="666"/>
    </location>
</feature>
<evidence type="ECO:0000313" key="2">
    <source>
        <dbReference type="Proteomes" id="UP000789366"/>
    </source>
</evidence>
<name>A0ACA9NWV9_9GLOM</name>
<dbReference type="EMBL" id="CAJVPW010018055">
    <property type="protein sequence ID" value="CAG8679814.1"/>
    <property type="molecule type" value="Genomic_DNA"/>
</dbReference>
<comment type="caution">
    <text evidence="1">The sequence shown here is derived from an EMBL/GenBank/DDBJ whole genome shotgun (WGS) entry which is preliminary data.</text>
</comment>